<evidence type="ECO:0000313" key="4">
    <source>
        <dbReference type="Proteomes" id="UP001500151"/>
    </source>
</evidence>
<protein>
    <recommendedName>
        <fullName evidence="2">YCII-related domain-containing protein</fullName>
    </recommendedName>
</protein>
<dbReference type="InterPro" id="IPR051807">
    <property type="entry name" value="Sec-metab_biosynth-assoc"/>
</dbReference>
<keyword evidence="4" id="KW-1185">Reference proteome</keyword>
<dbReference type="Gene3D" id="3.30.70.1060">
    <property type="entry name" value="Dimeric alpha+beta barrel"/>
    <property type="match status" value="1"/>
</dbReference>
<evidence type="ECO:0000259" key="2">
    <source>
        <dbReference type="Pfam" id="PF03795"/>
    </source>
</evidence>
<reference evidence="4" key="1">
    <citation type="journal article" date="2019" name="Int. J. Syst. Evol. Microbiol.">
        <title>The Global Catalogue of Microorganisms (GCM) 10K type strain sequencing project: providing services to taxonomists for standard genome sequencing and annotation.</title>
        <authorList>
            <consortium name="The Broad Institute Genomics Platform"/>
            <consortium name="The Broad Institute Genome Sequencing Center for Infectious Disease"/>
            <person name="Wu L."/>
            <person name="Ma J."/>
        </authorList>
    </citation>
    <scope>NUCLEOTIDE SEQUENCE [LARGE SCALE GENOMIC DNA]</scope>
    <source>
        <strain evidence="4">JCM 4524</strain>
    </source>
</reference>
<sequence>MQFMLLAYDHGTDEGGLDRRLAAREAHIALGDKLVAEGHMLFGTAILDENDRMIGSMLILEYPSRAELDDWLKIEPYVVQDVWKTIEVKPVRVGPSFVGLHK</sequence>
<name>A0ABP6E6X2_9ACTN</name>
<organism evidence="3 4">
    <name type="scientific">Streptomyces vastus</name>
    <dbReference type="NCBI Taxonomy" id="285451"/>
    <lineage>
        <taxon>Bacteria</taxon>
        <taxon>Bacillati</taxon>
        <taxon>Actinomycetota</taxon>
        <taxon>Actinomycetes</taxon>
        <taxon>Kitasatosporales</taxon>
        <taxon>Streptomycetaceae</taxon>
        <taxon>Streptomyces</taxon>
    </lineage>
</organism>
<dbReference type="Pfam" id="PF03795">
    <property type="entry name" value="YCII"/>
    <property type="match status" value="1"/>
</dbReference>
<dbReference type="InterPro" id="IPR005545">
    <property type="entry name" value="YCII"/>
</dbReference>
<comment type="similarity">
    <text evidence="1">Belongs to the YciI family.</text>
</comment>
<dbReference type="SUPFAM" id="SSF54909">
    <property type="entry name" value="Dimeric alpha+beta barrel"/>
    <property type="match status" value="1"/>
</dbReference>
<dbReference type="PANTHER" id="PTHR33606">
    <property type="entry name" value="PROTEIN YCII"/>
    <property type="match status" value="1"/>
</dbReference>
<dbReference type="Proteomes" id="UP001500151">
    <property type="component" value="Unassembled WGS sequence"/>
</dbReference>
<dbReference type="EMBL" id="BAAASJ010000120">
    <property type="protein sequence ID" value="GAA2661351.1"/>
    <property type="molecule type" value="Genomic_DNA"/>
</dbReference>
<dbReference type="PANTHER" id="PTHR33606:SF3">
    <property type="entry name" value="PROTEIN YCII"/>
    <property type="match status" value="1"/>
</dbReference>
<accession>A0ABP6E6X2</accession>
<feature type="domain" description="YCII-related" evidence="2">
    <location>
        <begin position="1"/>
        <end position="91"/>
    </location>
</feature>
<evidence type="ECO:0000313" key="3">
    <source>
        <dbReference type="EMBL" id="GAA2661351.1"/>
    </source>
</evidence>
<dbReference type="InterPro" id="IPR011008">
    <property type="entry name" value="Dimeric_a/b-barrel"/>
</dbReference>
<evidence type="ECO:0000256" key="1">
    <source>
        <dbReference type="ARBA" id="ARBA00007689"/>
    </source>
</evidence>
<comment type="caution">
    <text evidence="3">The sequence shown here is derived from an EMBL/GenBank/DDBJ whole genome shotgun (WGS) entry which is preliminary data.</text>
</comment>
<dbReference type="RefSeq" id="WP_344396315.1">
    <property type="nucleotide sequence ID" value="NZ_BAAASJ010000120.1"/>
</dbReference>
<gene>
    <name evidence="3" type="ORF">GCM10010307_79550</name>
</gene>
<proteinExistence type="inferred from homology"/>